<reference evidence="1 2" key="1">
    <citation type="submission" date="2017-05" db="EMBL/GenBank/DDBJ databases">
        <authorList>
            <person name="Varghese N."/>
            <person name="Submissions S."/>
        </authorList>
    </citation>
    <scope>NUCLEOTIDE SEQUENCE [LARGE SCALE GENOMIC DNA]</scope>
    <source>
        <strain evidence="1 2">DSM 25457</strain>
    </source>
</reference>
<evidence type="ECO:0000313" key="1">
    <source>
        <dbReference type="EMBL" id="SMP63613.1"/>
    </source>
</evidence>
<proteinExistence type="predicted"/>
<organism evidence="1 2">
    <name type="scientific">Neorhodopirellula lusitana</name>
    <dbReference type="NCBI Taxonomy" id="445327"/>
    <lineage>
        <taxon>Bacteria</taxon>
        <taxon>Pseudomonadati</taxon>
        <taxon>Planctomycetota</taxon>
        <taxon>Planctomycetia</taxon>
        <taxon>Pirellulales</taxon>
        <taxon>Pirellulaceae</taxon>
        <taxon>Neorhodopirellula</taxon>
    </lineage>
</organism>
<dbReference type="Proteomes" id="UP001158067">
    <property type="component" value="Unassembled WGS sequence"/>
</dbReference>
<keyword evidence="2" id="KW-1185">Reference proteome</keyword>
<dbReference type="EMBL" id="FXUG01000008">
    <property type="protein sequence ID" value="SMP63613.1"/>
    <property type="molecule type" value="Genomic_DNA"/>
</dbReference>
<sequence>MRRLFFFSVKDAGFGLFDITGRASGSSRTPPHPDLDPWNILPRSILQERLRESVLGTREPVASVPVFCMTFKTREKCDEKDSR</sequence>
<gene>
    <name evidence="1" type="ORF">SAMN06265222_108117</name>
</gene>
<name>A0ABY1Q948_9BACT</name>
<comment type="caution">
    <text evidence="1">The sequence shown here is derived from an EMBL/GenBank/DDBJ whole genome shotgun (WGS) entry which is preliminary data.</text>
</comment>
<protein>
    <submittedName>
        <fullName evidence="1">Uncharacterized protein</fullName>
    </submittedName>
</protein>
<evidence type="ECO:0000313" key="2">
    <source>
        <dbReference type="Proteomes" id="UP001158067"/>
    </source>
</evidence>
<accession>A0ABY1Q948</accession>